<organism evidence="2 3">
    <name type="scientific">Bosea minatitlanensis</name>
    <dbReference type="NCBI Taxonomy" id="128782"/>
    <lineage>
        <taxon>Bacteria</taxon>
        <taxon>Pseudomonadati</taxon>
        <taxon>Pseudomonadota</taxon>
        <taxon>Alphaproteobacteria</taxon>
        <taxon>Hyphomicrobiales</taxon>
        <taxon>Boseaceae</taxon>
        <taxon>Bosea</taxon>
    </lineage>
</organism>
<keyword evidence="1" id="KW-0472">Membrane</keyword>
<keyword evidence="1" id="KW-1133">Transmembrane helix</keyword>
<evidence type="ECO:0000256" key="1">
    <source>
        <dbReference type="SAM" id="Phobius"/>
    </source>
</evidence>
<evidence type="ECO:0000313" key="2">
    <source>
        <dbReference type="EMBL" id="MFC5292383.1"/>
    </source>
</evidence>
<dbReference type="RefSeq" id="WP_158446474.1">
    <property type="nucleotide sequence ID" value="NZ_JAOAOS010000001.1"/>
</dbReference>
<proteinExistence type="predicted"/>
<keyword evidence="1" id="KW-0812">Transmembrane</keyword>
<feature type="transmembrane region" description="Helical" evidence="1">
    <location>
        <begin position="39"/>
        <end position="57"/>
    </location>
</feature>
<feature type="transmembrane region" description="Helical" evidence="1">
    <location>
        <begin position="118"/>
        <end position="136"/>
    </location>
</feature>
<keyword evidence="3" id="KW-1185">Reference proteome</keyword>
<evidence type="ECO:0008006" key="4">
    <source>
        <dbReference type="Google" id="ProtNLM"/>
    </source>
</evidence>
<feature type="transmembrane region" description="Helical" evidence="1">
    <location>
        <begin position="78"/>
        <end position="98"/>
    </location>
</feature>
<name>A0ABW0F0K6_9HYPH</name>
<dbReference type="EMBL" id="JBHSLI010000001">
    <property type="protein sequence ID" value="MFC5292383.1"/>
    <property type="molecule type" value="Genomic_DNA"/>
</dbReference>
<comment type="caution">
    <text evidence="2">The sequence shown here is derived from an EMBL/GenBank/DDBJ whole genome shotgun (WGS) entry which is preliminary data.</text>
</comment>
<reference evidence="3" key="1">
    <citation type="journal article" date="2019" name="Int. J. Syst. Evol. Microbiol.">
        <title>The Global Catalogue of Microorganisms (GCM) 10K type strain sequencing project: providing services to taxonomists for standard genome sequencing and annotation.</title>
        <authorList>
            <consortium name="The Broad Institute Genomics Platform"/>
            <consortium name="The Broad Institute Genome Sequencing Center for Infectious Disease"/>
            <person name="Wu L."/>
            <person name="Ma J."/>
        </authorList>
    </citation>
    <scope>NUCLEOTIDE SEQUENCE [LARGE SCALE GENOMIC DNA]</scope>
    <source>
        <strain evidence="3">CGMCC 1.15643</strain>
    </source>
</reference>
<dbReference type="Proteomes" id="UP001595976">
    <property type="component" value="Unassembled WGS sequence"/>
</dbReference>
<sequence>MTRSRASFLAEMLLLGAICLALLFWIIPAQTSEGGFGLSPAFLPDILAAAILLLVLADGVSRLRNHRVEGAYPTGVGALARVLAVAGFGALVLTYAGVAASAAATPAAGMLALGERRPLPILATAALLGGVFWLVFR</sequence>
<gene>
    <name evidence="2" type="ORF">ACFPK2_05180</name>
</gene>
<protein>
    <recommendedName>
        <fullName evidence="4">Tripartite tricarboxylate transporter TctB family protein</fullName>
    </recommendedName>
</protein>
<evidence type="ECO:0000313" key="3">
    <source>
        <dbReference type="Proteomes" id="UP001595976"/>
    </source>
</evidence>
<accession>A0ABW0F0K6</accession>